<accession>A0A0K1QEE7</accession>
<gene>
    <name evidence="1" type="ORF">AKJ09_10797</name>
</gene>
<dbReference type="AlphaFoldDB" id="A0A0K1QEE7"/>
<keyword evidence="1" id="KW-0449">Lipoprotein</keyword>
<name>A0A0K1QEE7_9BACT</name>
<organism evidence="1 2">
    <name type="scientific">Labilithrix luteola</name>
    <dbReference type="NCBI Taxonomy" id="1391654"/>
    <lineage>
        <taxon>Bacteria</taxon>
        <taxon>Pseudomonadati</taxon>
        <taxon>Myxococcota</taxon>
        <taxon>Polyangia</taxon>
        <taxon>Polyangiales</taxon>
        <taxon>Labilitrichaceae</taxon>
        <taxon>Labilithrix</taxon>
    </lineage>
</organism>
<reference evidence="1 2" key="1">
    <citation type="submission" date="2015-08" db="EMBL/GenBank/DDBJ databases">
        <authorList>
            <person name="Babu N.S."/>
            <person name="Beckwith C.J."/>
            <person name="Beseler K.G."/>
            <person name="Brison A."/>
            <person name="Carone J.V."/>
            <person name="Caskin T.P."/>
            <person name="Diamond M."/>
            <person name="Durham M.E."/>
            <person name="Foxe J.M."/>
            <person name="Go M."/>
            <person name="Henderson B.A."/>
            <person name="Jones I.B."/>
            <person name="McGettigan J.A."/>
            <person name="Micheletti S.J."/>
            <person name="Nasrallah M.E."/>
            <person name="Ortiz D."/>
            <person name="Piller C.R."/>
            <person name="Privatt S.R."/>
            <person name="Schneider S.L."/>
            <person name="Sharp S."/>
            <person name="Smith T.C."/>
            <person name="Stanton J.D."/>
            <person name="Ullery H.E."/>
            <person name="Wilson R.J."/>
            <person name="Serrano M.G."/>
            <person name="Buck G."/>
            <person name="Lee V."/>
            <person name="Wang Y."/>
            <person name="Carvalho R."/>
            <person name="Voegtly L."/>
            <person name="Shi R."/>
            <person name="Duckworth R."/>
            <person name="Johnson A."/>
            <person name="Loviza R."/>
            <person name="Walstead R."/>
            <person name="Shah Z."/>
            <person name="Kiflezghi M."/>
            <person name="Wade K."/>
            <person name="Ball S.L."/>
            <person name="Bradley K.W."/>
            <person name="Asai D.J."/>
            <person name="Bowman C.A."/>
            <person name="Russell D.A."/>
            <person name="Pope W.H."/>
            <person name="Jacobs-Sera D."/>
            <person name="Hendrix R.W."/>
            <person name="Hatfull G.F."/>
        </authorList>
    </citation>
    <scope>NUCLEOTIDE SEQUENCE [LARGE SCALE GENOMIC DNA]</scope>
    <source>
        <strain evidence="1 2">DSM 27648</strain>
    </source>
</reference>
<proteinExistence type="predicted"/>
<sequence length="298" mass="32301">MHLVCGALLTSVVSVSACTNDGGSAVSGKGTVQIFVVPEDSITEGLEPGTDPENVQDGWTITYDRYLVTIGNFRARRTDTNATLADPTLWVLDLRNAPTSGYVTTEFDDVDAVRWDKFGYDVANARPGVRAMPPTKQADVDLMVANGWSVYFEGHGEKDGKNIAFAWGFRAGTSFDDCASPDGITGFAVPKGGTVQVKPTLHGDHQFFDNVTQGVEITKRLAQWLDTCDVDQDQNLTLDEIRSCNVAVALPQPPYDLTGIRDQDGDGKISVFDYVDSQVRTFGDFQGDGECPTRSSLP</sequence>
<dbReference type="InterPro" id="IPR018247">
    <property type="entry name" value="EF_Hand_1_Ca_BS"/>
</dbReference>
<dbReference type="STRING" id="1391654.AKJ09_10797"/>
<dbReference type="Proteomes" id="UP000064967">
    <property type="component" value="Chromosome"/>
</dbReference>
<keyword evidence="2" id="KW-1185">Reference proteome</keyword>
<dbReference type="KEGG" id="llu:AKJ09_10797"/>
<evidence type="ECO:0000313" key="2">
    <source>
        <dbReference type="Proteomes" id="UP000064967"/>
    </source>
</evidence>
<dbReference type="EMBL" id="CP012333">
    <property type="protein sequence ID" value="AKV04134.1"/>
    <property type="molecule type" value="Genomic_DNA"/>
</dbReference>
<dbReference type="PROSITE" id="PS00018">
    <property type="entry name" value="EF_HAND_1"/>
    <property type="match status" value="2"/>
</dbReference>
<evidence type="ECO:0000313" key="1">
    <source>
        <dbReference type="EMBL" id="AKV04134.1"/>
    </source>
</evidence>
<protein>
    <submittedName>
        <fullName evidence="1">Putative lipoprotein</fullName>
    </submittedName>
</protein>